<evidence type="ECO:0000259" key="1">
    <source>
        <dbReference type="Pfam" id="PF21686"/>
    </source>
</evidence>
<feature type="domain" description="DNA ligase D polymerase" evidence="1">
    <location>
        <begin position="39"/>
        <end position="288"/>
    </location>
</feature>
<name>Q5YRG5_NOCFA</name>
<accession>Q5YRG5</accession>
<dbReference type="Pfam" id="PF21686">
    <property type="entry name" value="LigD_Prim-Pol"/>
    <property type="match status" value="1"/>
</dbReference>
<dbReference type="AlphaFoldDB" id="Q5YRG5"/>
<dbReference type="Proteomes" id="UP000006820">
    <property type="component" value="Chromosome"/>
</dbReference>
<reference evidence="2 3" key="1">
    <citation type="journal article" date="2004" name="Proc. Natl. Acad. Sci. U.S.A.">
        <title>The complete genomic sequence of Nocardia farcinica IFM 10152.</title>
        <authorList>
            <person name="Ishikawa J."/>
            <person name="Yamashita A."/>
            <person name="Mikami Y."/>
            <person name="Hoshino Y."/>
            <person name="Kurita H."/>
            <person name="Hotta K."/>
            <person name="Shiba T."/>
            <person name="Hattori M."/>
        </authorList>
    </citation>
    <scope>NUCLEOTIDE SEQUENCE [LARGE SCALE GENOMIC DNA]</scope>
    <source>
        <strain evidence="2 3">IFM 10152</strain>
    </source>
</reference>
<organism evidence="2 3">
    <name type="scientific">Nocardia farcinica (strain IFM 10152)</name>
    <dbReference type="NCBI Taxonomy" id="247156"/>
    <lineage>
        <taxon>Bacteria</taxon>
        <taxon>Bacillati</taxon>
        <taxon>Actinomycetota</taxon>
        <taxon>Actinomycetes</taxon>
        <taxon>Mycobacteriales</taxon>
        <taxon>Nocardiaceae</taxon>
        <taxon>Nocardia</taxon>
    </lineage>
</organism>
<proteinExistence type="predicted"/>
<protein>
    <recommendedName>
        <fullName evidence="1">DNA ligase D polymerase domain-containing protein</fullName>
    </recommendedName>
</protein>
<dbReference type="PANTHER" id="PTHR42705">
    <property type="entry name" value="BIFUNCTIONAL NON-HOMOLOGOUS END JOINING PROTEIN LIGD"/>
    <property type="match status" value="1"/>
</dbReference>
<dbReference type="Gene3D" id="3.90.920.10">
    <property type="entry name" value="DNA primase, PRIM domain"/>
    <property type="match status" value="1"/>
</dbReference>
<dbReference type="InterPro" id="IPR014145">
    <property type="entry name" value="LigD_pol_dom"/>
</dbReference>
<keyword evidence="3" id="KW-1185">Reference proteome</keyword>
<dbReference type="STRING" id="247156.NFA_43770"/>
<dbReference type="eggNOG" id="COG3285">
    <property type="taxonomic scope" value="Bacteria"/>
</dbReference>
<sequence>MVDPPSAPGQGGAMSSDEERAGVGMTNLDQPLFDGAQATKRDLVDYLEAVADQLVGQLRDRPLSVVRVRPGQERFMQKNLPKYAPEWVPRVTTWAASAQRTITYPVCQDPRTLLWFGNQRAVEYHPTLLTTDPEVGQTHLVLDLDPSPGQTFRHAVLAAQLIRTALAADGLSAAVKTSGAKGVHVFVPLRPGIPLEDAAAATRAVAARAERLDPALATTAFIRDDREGKVFLDATRSGGATVVATYSPRIRPGVPVSFPVTWDELPDITPTDFTIDTVPGLLGDRDPWTARMPAPQSLPADLVEEGHTIPVARVQAMHEGKRRARARREG</sequence>
<dbReference type="EMBL" id="AP006618">
    <property type="protein sequence ID" value="BAD59226.1"/>
    <property type="molecule type" value="Genomic_DNA"/>
</dbReference>
<dbReference type="PANTHER" id="PTHR42705:SF2">
    <property type="entry name" value="BIFUNCTIONAL NON-HOMOLOGOUS END JOINING PROTEIN LIGD"/>
    <property type="match status" value="1"/>
</dbReference>
<evidence type="ECO:0000313" key="3">
    <source>
        <dbReference type="Proteomes" id="UP000006820"/>
    </source>
</evidence>
<evidence type="ECO:0000313" key="2">
    <source>
        <dbReference type="EMBL" id="BAD59226.1"/>
    </source>
</evidence>
<dbReference type="KEGG" id="nfa:NFA_43770"/>
<dbReference type="HOGENOM" id="CLU_008325_1_1_11"/>
<gene>
    <name evidence="2" type="ordered locus">NFA_43770</name>
</gene>
<dbReference type="InterPro" id="IPR052171">
    <property type="entry name" value="NHEJ_LigD"/>
</dbReference>